<dbReference type="Gene3D" id="2.160.10.10">
    <property type="entry name" value="Hexapeptide repeat proteins"/>
    <property type="match status" value="1"/>
</dbReference>
<comment type="caution">
    <text evidence="7">The sequence shown here is derived from an EMBL/GenBank/DDBJ whole genome shotgun (WGS) entry which is preliminary data.</text>
</comment>
<keyword evidence="8" id="KW-1185">Reference proteome</keyword>
<dbReference type="InterPro" id="IPR037157">
    <property type="entry name" value="Acetyltransf_C_sf"/>
</dbReference>
<dbReference type="InterPro" id="IPR010137">
    <property type="entry name" value="Lipid_A_LpxA"/>
</dbReference>
<keyword evidence="1" id="KW-0444">Lipid biosynthesis</keyword>
<dbReference type="RefSeq" id="WP_200242808.1">
    <property type="nucleotide sequence ID" value="NZ_NRRY01000012.1"/>
</dbReference>
<dbReference type="GO" id="GO:0016020">
    <property type="term" value="C:membrane"/>
    <property type="evidence" value="ECO:0007669"/>
    <property type="project" value="GOC"/>
</dbReference>
<dbReference type="CDD" id="cd03351">
    <property type="entry name" value="LbH_UDP-GlcNAc_AT"/>
    <property type="match status" value="1"/>
</dbReference>
<keyword evidence="4" id="KW-0443">Lipid metabolism</keyword>
<organism evidence="7 8">
    <name type="scientific">Lamprobacter modestohalophilus</name>
    <dbReference type="NCBI Taxonomy" id="1064514"/>
    <lineage>
        <taxon>Bacteria</taxon>
        <taxon>Pseudomonadati</taxon>
        <taxon>Pseudomonadota</taxon>
        <taxon>Gammaproteobacteria</taxon>
        <taxon>Chromatiales</taxon>
        <taxon>Chromatiaceae</taxon>
        <taxon>Lamprobacter</taxon>
    </lineage>
</organism>
<accession>A0A9X0W8D4</accession>
<dbReference type="EMBL" id="NRRY01000012">
    <property type="protein sequence ID" value="MBK1618686.1"/>
    <property type="molecule type" value="Genomic_DNA"/>
</dbReference>
<gene>
    <name evidence="7" type="primary">lpxA</name>
    <name evidence="7" type="ORF">CKO42_09615</name>
</gene>
<dbReference type="GO" id="GO:0008780">
    <property type="term" value="F:acyl-[acyl-carrier-protein]-UDP-N-acetylglucosamine O-acyltransferase activity"/>
    <property type="evidence" value="ECO:0007669"/>
    <property type="project" value="InterPro"/>
</dbReference>
<dbReference type="GO" id="GO:0009245">
    <property type="term" value="P:lipid A biosynthetic process"/>
    <property type="evidence" value="ECO:0007669"/>
    <property type="project" value="UniProtKB-KW"/>
</dbReference>
<dbReference type="NCBIfam" id="TIGR01852">
    <property type="entry name" value="lipid_A_lpxA"/>
    <property type="match status" value="1"/>
</dbReference>
<dbReference type="PANTHER" id="PTHR43480:SF1">
    <property type="entry name" value="ACYL-[ACYL-CARRIER-PROTEIN]--UDP-N-ACETYLGLUCOSAMINE O-ACYLTRANSFERASE, MITOCHONDRIAL-RELATED"/>
    <property type="match status" value="1"/>
</dbReference>
<dbReference type="SUPFAM" id="SSF51161">
    <property type="entry name" value="Trimeric LpxA-like enzymes"/>
    <property type="match status" value="1"/>
</dbReference>
<dbReference type="Gene3D" id="1.20.1180.10">
    <property type="entry name" value="Udp N-acetylglucosamine O-acyltransferase, C-terminal domain"/>
    <property type="match status" value="1"/>
</dbReference>
<keyword evidence="3" id="KW-0808">Transferase</keyword>
<protein>
    <submittedName>
        <fullName evidence="7">Acyl-[acyl-carrier-protein]--UDP-N-acetylglucosamine O-acyltransferase</fullName>
    </submittedName>
</protein>
<dbReference type="NCBIfam" id="NF003657">
    <property type="entry name" value="PRK05289.1"/>
    <property type="match status" value="1"/>
</dbReference>
<evidence type="ECO:0000256" key="3">
    <source>
        <dbReference type="ARBA" id="ARBA00022679"/>
    </source>
</evidence>
<evidence type="ECO:0000256" key="5">
    <source>
        <dbReference type="ARBA" id="ARBA00023315"/>
    </source>
</evidence>
<reference evidence="7 8" key="1">
    <citation type="journal article" date="2020" name="Microorganisms">
        <title>Osmotic Adaptation and Compatible Solute Biosynthesis of Phototrophic Bacteria as Revealed from Genome Analyses.</title>
        <authorList>
            <person name="Imhoff J.F."/>
            <person name="Rahn T."/>
            <person name="Kunzel S."/>
            <person name="Keller A."/>
            <person name="Neulinger S.C."/>
        </authorList>
    </citation>
    <scope>NUCLEOTIDE SEQUENCE [LARGE SCALE GENOMIC DNA]</scope>
    <source>
        <strain evidence="7 8">DSM 25653</strain>
    </source>
</reference>
<sequence length="258" mass="27717">MAMHPSAIIEDGAEVHASVEIGPWTLVEAGAVIDAECRLESCVRIYGGTRLGPRNRVCHGATLGSEPQDLSFTPEHGLPLTIGSDNCFREYVNISRGVKSEAGTCIGSRNYFMAFSHAGHDCKVGDDNILANTATLAGHVELAHHCFVSGQVAVHQFARIGAYTMIGGLTGVSKDIPPFMIANGQRAVLVGLNLVGLKRNGFTTAQRARIKAVYRLIFRSGQRLEEGLHEAKQRYPSPETDQIVAFIEASERGVAGFG</sequence>
<proteinExistence type="predicted"/>
<dbReference type="Proteomes" id="UP001138768">
    <property type="component" value="Unassembled WGS sequence"/>
</dbReference>
<name>A0A9X0W8D4_9GAMM</name>
<dbReference type="AlphaFoldDB" id="A0A9X0W8D4"/>
<dbReference type="Pfam" id="PF13720">
    <property type="entry name" value="Acetyltransf_11"/>
    <property type="match status" value="1"/>
</dbReference>
<dbReference type="InterPro" id="IPR029098">
    <property type="entry name" value="Acetyltransf_C"/>
</dbReference>
<feature type="domain" description="UDP N-acetylglucosamine O-acyltransferase C-terminal" evidence="6">
    <location>
        <begin position="175"/>
        <end position="254"/>
    </location>
</feature>
<evidence type="ECO:0000256" key="4">
    <source>
        <dbReference type="ARBA" id="ARBA00023098"/>
    </source>
</evidence>
<evidence type="ECO:0000256" key="2">
    <source>
        <dbReference type="ARBA" id="ARBA00022556"/>
    </source>
</evidence>
<dbReference type="InterPro" id="IPR011004">
    <property type="entry name" value="Trimer_LpxA-like_sf"/>
</dbReference>
<evidence type="ECO:0000259" key="6">
    <source>
        <dbReference type="Pfam" id="PF13720"/>
    </source>
</evidence>
<evidence type="ECO:0000256" key="1">
    <source>
        <dbReference type="ARBA" id="ARBA00022516"/>
    </source>
</evidence>
<dbReference type="PANTHER" id="PTHR43480">
    <property type="entry name" value="ACYL-[ACYL-CARRIER-PROTEIN]--UDP-N-ACETYLGLUCOSAMINE O-ACYLTRANSFERASE"/>
    <property type="match status" value="1"/>
</dbReference>
<keyword evidence="5" id="KW-0012">Acyltransferase</keyword>
<evidence type="ECO:0000313" key="7">
    <source>
        <dbReference type="EMBL" id="MBK1618686.1"/>
    </source>
</evidence>
<evidence type="ECO:0000313" key="8">
    <source>
        <dbReference type="Proteomes" id="UP001138768"/>
    </source>
</evidence>
<keyword evidence="2" id="KW-0441">Lipid A biosynthesis</keyword>
<dbReference type="PIRSF" id="PIRSF000456">
    <property type="entry name" value="UDP-GlcNAc_acltr"/>
    <property type="match status" value="1"/>
</dbReference>